<dbReference type="InterPro" id="IPR028081">
    <property type="entry name" value="Leu-bd"/>
</dbReference>
<dbReference type="RefSeq" id="WP_012941222.1">
    <property type="nucleotide sequence ID" value="NC_013741.1"/>
</dbReference>
<evidence type="ECO:0000259" key="3">
    <source>
        <dbReference type="Pfam" id="PF18204"/>
    </source>
</evidence>
<dbReference type="Gene3D" id="3.40.50.2300">
    <property type="match status" value="2"/>
</dbReference>
<dbReference type="InterPro" id="IPR028082">
    <property type="entry name" value="Peripla_BP_I"/>
</dbReference>
<dbReference type="HOGENOM" id="CLU_027128_4_1_2"/>
<dbReference type="KEGG" id="apo:Arcpr_1844"/>
<dbReference type="Pfam" id="PF13458">
    <property type="entry name" value="Peripla_BP_6"/>
    <property type="match status" value="1"/>
</dbReference>
<dbReference type="SUPFAM" id="SSF53822">
    <property type="entry name" value="Periplasmic binding protein-like I"/>
    <property type="match status" value="1"/>
</dbReference>
<dbReference type="InterPro" id="IPR051010">
    <property type="entry name" value="BCAA_transport"/>
</dbReference>
<dbReference type="InterPro" id="IPR026371">
    <property type="entry name" value="PGF_CTERM"/>
</dbReference>
<dbReference type="Pfam" id="PF18204">
    <property type="entry name" value="PGF-CTERM"/>
    <property type="match status" value="1"/>
</dbReference>
<keyword evidence="4" id="KW-0675">Receptor</keyword>
<dbReference type="AlphaFoldDB" id="D2RFJ3"/>
<dbReference type="PANTHER" id="PTHR30483">
    <property type="entry name" value="LEUCINE-SPECIFIC-BINDING PROTEIN"/>
    <property type="match status" value="1"/>
</dbReference>
<keyword evidence="5" id="KW-1185">Reference proteome</keyword>
<dbReference type="PANTHER" id="PTHR30483:SF37">
    <property type="entry name" value="ABC TRANSPORTER SUBSTRATE-BINDING PROTEIN"/>
    <property type="match status" value="1"/>
</dbReference>
<evidence type="ECO:0000313" key="4">
    <source>
        <dbReference type="EMBL" id="ADB58887.1"/>
    </source>
</evidence>
<dbReference type="Proteomes" id="UP000001901">
    <property type="component" value="Chromosome"/>
</dbReference>
<dbReference type="STRING" id="572546.Arcpr_1844"/>
<sequence>MKRAFCVAMVALLLLTPTVLAKDAIIIGFTMSQTGKYNSESKEQYQGLKLWADDVNAQGGIYVKSLDKKLPVKLVFYDDESSKDRVQQLYAKLITEDNADFLISPYSSGLTASAAIIAEQYGKIMIATGAASDSIFNKGYKHIFQVYTPASRYLTGAIDMLKAADPNAKRVAIVYENSKFAKDVCTAVKEYAEENGFDVVLFEPYSSGTTDFTSFINKILASNPDAIIGGGHFADGENFAKQLYEKRVKVKLISLLVAPAVPEFAEIGDAALYVTGPSQWEPQAKYSKEIAEKLGVEWYGPTVEQFVEQYKSAYGYEPGYHAAGGYVAGLILQKAIEDAGTLDTEKVKEALEKMDIMTFYGRISFDTGEYYGRQKGHEMVYLQWQKKNGELIKEVVWPEEAKSADLVYPLYIKFEEGPTEAGTEVVETTVTEKTPGFELVFAVAGLCATYILRRKVI</sequence>
<dbReference type="GeneID" id="8740540"/>
<feature type="domain" description="PGF-CTERM archaeal protein-sorting signal" evidence="3">
    <location>
        <begin position="434"/>
        <end position="455"/>
    </location>
</feature>
<accession>D2RFJ3</accession>
<gene>
    <name evidence="4" type="ordered locus">Arcpr_1844</name>
</gene>
<dbReference type="eggNOG" id="arCOG04478">
    <property type="taxonomic scope" value="Archaea"/>
</dbReference>
<dbReference type="OrthoDB" id="162762at2157"/>
<dbReference type="EMBL" id="CP001857">
    <property type="protein sequence ID" value="ADB58887.1"/>
    <property type="molecule type" value="Genomic_DNA"/>
</dbReference>
<evidence type="ECO:0000259" key="2">
    <source>
        <dbReference type="Pfam" id="PF13458"/>
    </source>
</evidence>
<reference evidence="4 5" key="1">
    <citation type="journal article" date="2010" name="Stand. Genomic Sci.">
        <title>Complete genome sequence of Archaeoglobus profundus type strain (AV18).</title>
        <authorList>
            <person name="von Jan M."/>
            <person name="Lapidus A."/>
            <person name="Del Rio T.G."/>
            <person name="Copeland A."/>
            <person name="Tice H."/>
            <person name="Cheng J.F."/>
            <person name="Lucas S."/>
            <person name="Chen F."/>
            <person name="Nolan M."/>
            <person name="Goodwin L."/>
            <person name="Han C."/>
            <person name="Pitluck S."/>
            <person name="Liolios K."/>
            <person name="Ivanova N."/>
            <person name="Mavromatis K."/>
            <person name="Ovchinnikova G."/>
            <person name="Chertkov O."/>
            <person name="Pati A."/>
            <person name="Chen A."/>
            <person name="Palaniappan K."/>
            <person name="Land M."/>
            <person name="Hauser L."/>
            <person name="Chang Y.J."/>
            <person name="Jeffries C.D."/>
            <person name="Saunders E."/>
            <person name="Brettin T."/>
            <person name="Detter J.C."/>
            <person name="Chain P."/>
            <person name="Eichinger K."/>
            <person name="Huber H."/>
            <person name="Spring S."/>
            <person name="Rohde M."/>
            <person name="Goker M."/>
            <person name="Wirth R."/>
            <person name="Woyke T."/>
            <person name="Bristow J."/>
            <person name="Eisen J.A."/>
            <person name="Markowitz V."/>
            <person name="Hugenholtz P."/>
            <person name="Kyrpides N.C."/>
            <person name="Klenk H.P."/>
        </authorList>
    </citation>
    <scope>NUCLEOTIDE SEQUENCE [LARGE SCALE GENOMIC DNA]</scope>
    <source>
        <strain evidence="5">DSM 5631 / JCM 9629 / NBRC 100127 / Av18</strain>
    </source>
</reference>
<protein>
    <submittedName>
        <fullName evidence="4">Extracellular ligand-binding receptor</fullName>
    </submittedName>
</protein>
<dbReference type="CDD" id="cd06338">
    <property type="entry name" value="PBP1_ABC_ligand_binding-like"/>
    <property type="match status" value="1"/>
</dbReference>
<dbReference type="PaxDb" id="572546-Arcpr_1844"/>
<proteinExistence type="predicted"/>
<organism evidence="4 5">
    <name type="scientific">Archaeoglobus profundus (strain DSM 5631 / JCM 9629 / NBRC 100127 / Av18)</name>
    <dbReference type="NCBI Taxonomy" id="572546"/>
    <lineage>
        <taxon>Archaea</taxon>
        <taxon>Methanobacteriati</taxon>
        <taxon>Methanobacteriota</taxon>
        <taxon>Archaeoglobi</taxon>
        <taxon>Archaeoglobales</taxon>
        <taxon>Archaeoglobaceae</taxon>
        <taxon>Archaeoglobus</taxon>
    </lineage>
</organism>
<keyword evidence="1" id="KW-0732">Signal</keyword>
<feature type="domain" description="Leucine-binding protein" evidence="2">
    <location>
        <begin position="25"/>
        <end position="386"/>
    </location>
</feature>
<name>D2RFJ3_ARCPA</name>
<evidence type="ECO:0000313" key="5">
    <source>
        <dbReference type="Proteomes" id="UP000001901"/>
    </source>
</evidence>
<evidence type="ECO:0000256" key="1">
    <source>
        <dbReference type="ARBA" id="ARBA00022729"/>
    </source>
</evidence>
<dbReference type="eggNOG" id="arCOG01020">
    <property type="taxonomic scope" value="Archaea"/>
</dbReference>